<dbReference type="Proteomes" id="UP001500191">
    <property type="component" value="Unassembled WGS sequence"/>
</dbReference>
<evidence type="ECO:0000313" key="6">
    <source>
        <dbReference type="EMBL" id="GAA0508755.1"/>
    </source>
</evidence>
<dbReference type="InterPro" id="IPR038109">
    <property type="entry name" value="DNA_bind_recomb_sf"/>
</dbReference>
<dbReference type="Gene3D" id="3.40.50.1390">
    <property type="entry name" value="Resolvase, N-terminal catalytic domain"/>
    <property type="match status" value="1"/>
</dbReference>
<accession>A0ABN1C1D7</accession>
<comment type="caution">
    <text evidence="6">The sequence shown here is derived from an EMBL/GenBank/DDBJ whole genome shotgun (WGS) entry which is preliminary data.</text>
</comment>
<organism evidence="6 7">
    <name type="scientific">Deinococcus depolymerans</name>
    <dbReference type="NCBI Taxonomy" id="392408"/>
    <lineage>
        <taxon>Bacteria</taxon>
        <taxon>Thermotogati</taxon>
        <taxon>Deinococcota</taxon>
        <taxon>Deinococci</taxon>
        <taxon>Deinococcales</taxon>
        <taxon>Deinococcaceae</taxon>
        <taxon>Deinococcus</taxon>
    </lineage>
</organism>
<reference evidence="6 7" key="1">
    <citation type="journal article" date="2019" name="Int. J. Syst. Evol. Microbiol.">
        <title>The Global Catalogue of Microorganisms (GCM) 10K type strain sequencing project: providing services to taxonomists for standard genome sequencing and annotation.</title>
        <authorList>
            <consortium name="The Broad Institute Genomics Platform"/>
            <consortium name="The Broad Institute Genome Sequencing Center for Infectious Disease"/>
            <person name="Wu L."/>
            <person name="Ma J."/>
        </authorList>
    </citation>
    <scope>NUCLEOTIDE SEQUENCE [LARGE SCALE GENOMIC DNA]</scope>
    <source>
        <strain evidence="6 7">JCM 14368</strain>
    </source>
</reference>
<dbReference type="Gene3D" id="3.90.1750.20">
    <property type="entry name" value="Putative Large Serine Recombinase, Chain B, Domain 2"/>
    <property type="match status" value="1"/>
</dbReference>
<dbReference type="SMART" id="SM00857">
    <property type="entry name" value="Resolvase"/>
    <property type="match status" value="1"/>
</dbReference>
<dbReference type="RefSeq" id="WP_343757507.1">
    <property type="nucleotide sequence ID" value="NZ_BAAADB010000012.1"/>
</dbReference>
<dbReference type="PANTHER" id="PTHR30461:SF2">
    <property type="entry name" value="SERINE RECOMBINASE PINE-RELATED"/>
    <property type="match status" value="1"/>
</dbReference>
<feature type="active site" description="O-(5'-phospho-DNA)-serine intermediate" evidence="4">
    <location>
        <position position="10"/>
    </location>
</feature>
<dbReference type="SUPFAM" id="SSF53041">
    <property type="entry name" value="Resolvase-like"/>
    <property type="match status" value="1"/>
</dbReference>
<name>A0ABN1C1D7_9DEIO</name>
<evidence type="ECO:0000259" key="5">
    <source>
        <dbReference type="PROSITE" id="PS51736"/>
    </source>
</evidence>
<feature type="domain" description="Resolvase/invertase-type recombinase catalytic" evidence="5">
    <location>
        <begin position="2"/>
        <end position="148"/>
    </location>
</feature>
<dbReference type="CDD" id="cd03768">
    <property type="entry name" value="SR_ResInv"/>
    <property type="match status" value="1"/>
</dbReference>
<dbReference type="InterPro" id="IPR036162">
    <property type="entry name" value="Resolvase-like_N_sf"/>
</dbReference>
<gene>
    <name evidence="6" type="ORF">GCM10008937_15750</name>
</gene>
<dbReference type="InterPro" id="IPR011109">
    <property type="entry name" value="DNA_bind_recombinase_dom"/>
</dbReference>
<evidence type="ECO:0000256" key="2">
    <source>
        <dbReference type="ARBA" id="ARBA00023125"/>
    </source>
</evidence>
<sequence length="470" mass="51734">MTPRIYLRVSTADQAEKGFSLDAQREKALAWCRYEGLEGARLYPDAGLSGKRDDRPALTQLLRDLQAGDVVIVYALSRLGRGGAIQLLSIIGQIREAGARLVSLTEHIDTETSAGRLMLTILAALAELEVEQTRERTEAGRLEAARQGIYPHASDSLPTGWMRGEDGRLVESPDADVVRLIFSQGRAPYNATAELLNAQGLTGPRGGRWQVPQVRRIVQYPYWQGYMNYRQTVLPDQPASWIRIPAPALVTQDVWQAAQRDARTNHAHKRPDKFPLTGHLLCACGTPLQGRDQGAGPAVKPTHNRRRAYTCYPRVRGSDTCPSNGRSTRNWYTAEEIADQARALLATYLSGPSDPAHLHVLTGLPAATDPHAEERADVERRLTALARMQLDGAIDYADYRTLRAELMAQREAIPPVSTPIRSDLPDLTNLAEAVCASTNEALAELLDILDVTFQIGDDGVALRSVRPFAL</sequence>
<dbReference type="Pfam" id="PF07508">
    <property type="entry name" value="Recombinase"/>
    <property type="match status" value="1"/>
</dbReference>
<dbReference type="PROSITE" id="PS51736">
    <property type="entry name" value="RECOMBINASES_3"/>
    <property type="match status" value="1"/>
</dbReference>
<dbReference type="PANTHER" id="PTHR30461">
    <property type="entry name" value="DNA-INVERTASE FROM LAMBDOID PROPHAGE"/>
    <property type="match status" value="1"/>
</dbReference>
<keyword evidence="7" id="KW-1185">Reference proteome</keyword>
<evidence type="ECO:0000313" key="7">
    <source>
        <dbReference type="Proteomes" id="UP001500191"/>
    </source>
</evidence>
<keyword evidence="3" id="KW-0233">DNA recombination</keyword>
<dbReference type="InterPro" id="IPR006118">
    <property type="entry name" value="Recombinase_CS"/>
</dbReference>
<evidence type="ECO:0000256" key="3">
    <source>
        <dbReference type="ARBA" id="ARBA00023172"/>
    </source>
</evidence>
<keyword evidence="2" id="KW-0238">DNA-binding</keyword>
<dbReference type="InterPro" id="IPR006119">
    <property type="entry name" value="Resolv_N"/>
</dbReference>
<dbReference type="Pfam" id="PF00239">
    <property type="entry name" value="Resolvase"/>
    <property type="match status" value="1"/>
</dbReference>
<keyword evidence="1" id="KW-0229">DNA integration</keyword>
<proteinExistence type="predicted"/>
<dbReference type="PROSITE" id="PS00397">
    <property type="entry name" value="RECOMBINASES_1"/>
    <property type="match status" value="1"/>
</dbReference>
<dbReference type="InterPro" id="IPR050639">
    <property type="entry name" value="SSR_resolvase"/>
</dbReference>
<dbReference type="EMBL" id="BAAADB010000012">
    <property type="protein sequence ID" value="GAA0508755.1"/>
    <property type="molecule type" value="Genomic_DNA"/>
</dbReference>
<evidence type="ECO:0000256" key="1">
    <source>
        <dbReference type="ARBA" id="ARBA00022908"/>
    </source>
</evidence>
<protein>
    <submittedName>
        <fullName evidence="6">Recombinase family protein</fullName>
    </submittedName>
</protein>
<evidence type="ECO:0000256" key="4">
    <source>
        <dbReference type="PROSITE-ProRule" id="PRU10137"/>
    </source>
</evidence>